<dbReference type="Gene3D" id="1.10.3720.10">
    <property type="entry name" value="MetI-like"/>
    <property type="match status" value="1"/>
</dbReference>
<dbReference type="Pfam" id="PF00528">
    <property type="entry name" value="BPD_transp_1"/>
    <property type="match status" value="1"/>
</dbReference>
<evidence type="ECO:0000256" key="7">
    <source>
        <dbReference type="ARBA" id="ARBA00023136"/>
    </source>
</evidence>
<keyword evidence="11" id="KW-1185">Reference proteome</keyword>
<name>A0A1Y6CPR4_9PROT</name>
<accession>A0A1Y6CPR4</accession>
<feature type="domain" description="ABC transmembrane type-1" evidence="9">
    <location>
        <begin position="76"/>
        <end position="277"/>
    </location>
</feature>
<sequence length="297" mass="32384">MNVAAPQTPALRLAYRAYVLLFFLYLAAPLVAASFFAFNDSQFPSLPWRGFTLDWFFGSVDPKIGLFHDRRLLQGLENSLYIGLIVSTLSVAVATCNAFLFERRDFPAKGFLYVMMILPLVIPGVILGISILVLSSMVANGIYDSWGVELDFMRPGIPLVVVGQFSFLTTITTLVIQARLKKFDVALEEAALNLGASRLRVLLTVTLPFLKPAMIAAGIVGFLVSFENFNTTLMLVGSEAPLTITMFDRVAKVGSTPVLNATSFFLIVASGLLALISVLVQREPRARAAVALDDGHD</sequence>
<feature type="transmembrane region" description="Helical" evidence="8">
    <location>
        <begin position="80"/>
        <end position="100"/>
    </location>
</feature>
<protein>
    <submittedName>
        <fullName evidence="10">Spermidine/putrescine transport system permease protein</fullName>
    </submittedName>
</protein>
<dbReference type="SUPFAM" id="SSF161098">
    <property type="entry name" value="MetI-like"/>
    <property type="match status" value="1"/>
</dbReference>
<keyword evidence="5 8" id="KW-0812">Transmembrane</keyword>
<reference evidence="10 11" key="1">
    <citation type="submission" date="2017-04" db="EMBL/GenBank/DDBJ databases">
        <authorList>
            <person name="Afonso C.L."/>
            <person name="Miller P.J."/>
            <person name="Scott M.A."/>
            <person name="Spackman E."/>
            <person name="Goraichik I."/>
            <person name="Dimitrov K.M."/>
            <person name="Suarez D.L."/>
            <person name="Swayne D.E."/>
        </authorList>
    </citation>
    <scope>NUCLEOTIDE SEQUENCE [LARGE SCALE GENOMIC DNA]</scope>
    <source>
        <strain evidence="10 11">USBA 355</strain>
    </source>
</reference>
<evidence type="ECO:0000256" key="3">
    <source>
        <dbReference type="ARBA" id="ARBA00022448"/>
    </source>
</evidence>
<comment type="similarity">
    <text evidence="2">Belongs to the binding-protein-dependent transport system permease family. CysTW subfamily.</text>
</comment>
<dbReference type="PROSITE" id="PS50928">
    <property type="entry name" value="ABC_TM1"/>
    <property type="match status" value="1"/>
</dbReference>
<dbReference type="CDD" id="cd06261">
    <property type="entry name" value="TM_PBP2"/>
    <property type="match status" value="1"/>
</dbReference>
<evidence type="ECO:0000256" key="8">
    <source>
        <dbReference type="RuleBase" id="RU363032"/>
    </source>
</evidence>
<dbReference type="AlphaFoldDB" id="A0A1Y6CPR4"/>
<dbReference type="PANTHER" id="PTHR43848">
    <property type="entry name" value="PUTRESCINE TRANSPORT SYSTEM PERMEASE PROTEIN POTI"/>
    <property type="match status" value="1"/>
</dbReference>
<feature type="transmembrane region" description="Helical" evidence="8">
    <location>
        <begin position="112"/>
        <end position="137"/>
    </location>
</feature>
<feature type="transmembrane region" description="Helical" evidence="8">
    <location>
        <begin position="201"/>
        <end position="226"/>
    </location>
</feature>
<evidence type="ECO:0000256" key="6">
    <source>
        <dbReference type="ARBA" id="ARBA00022989"/>
    </source>
</evidence>
<dbReference type="InterPro" id="IPR000515">
    <property type="entry name" value="MetI-like"/>
</dbReference>
<dbReference type="PANTHER" id="PTHR43848:SF2">
    <property type="entry name" value="PUTRESCINE TRANSPORT SYSTEM PERMEASE PROTEIN POTI"/>
    <property type="match status" value="1"/>
</dbReference>
<dbReference type="GO" id="GO:0055085">
    <property type="term" value="P:transmembrane transport"/>
    <property type="evidence" value="ECO:0007669"/>
    <property type="project" value="InterPro"/>
</dbReference>
<evidence type="ECO:0000313" key="11">
    <source>
        <dbReference type="Proteomes" id="UP000192917"/>
    </source>
</evidence>
<evidence type="ECO:0000313" key="10">
    <source>
        <dbReference type="EMBL" id="SMF80835.1"/>
    </source>
</evidence>
<gene>
    <name evidence="10" type="ORF">SAMN05428998_14217</name>
</gene>
<proteinExistence type="inferred from homology"/>
<feature type="transmembrane region" description="Helical" evidence="8">
    <location>
        <begin position="258"/>
        <end position="280"/>
    </location>
</feature>
<dbReference type="GO" id="GO:0005886">
    <property type="term" value="C:plasma membrane"/>
    <property type="evidence" value="ECO:0007669"/>
    <property type="project" value="UniProtKB-SubCell"/>
</dbReference>
<evidence type="ECO:0000256" key="5">
    <source>
        <dbReference type="ARBA" id="ARBA00022692"/>
    </source>
</evidence>
<evidence type="ECO:0000256" key="4">
    <source>
        <dbReference type="ARBA" id="ARBA00022475"/>
    </source>
</evidence>
<keyword evidence="6 8" id="KW-1133">Transmembrane helix</keyword>
<evidence type="ECO:0000259" key="9">
    <source>
        <dbReference type="PROSITE" id="PS50928"/>
    </source>
</evidence>
<dbReference type="InterPro" id="IPR035906">
    <property type="entry name" value="MetI-like_sf"/>
</dbReference>
<dbReference type="Proteomes" id="UP000192917">
    <property type="component" value="Unassembled WGS sequence"/>
</dbReference>
<dbReference type="STRING" id="560819.SAMN05428998_14217"/>
<keyword evidence="3 8" id="KW-0813">Transport</keyword>
<dbReference type="InterPro" id="IPR051789">
    <property type="entry name" value="Bact_Polyamine_Transport"/>
</dbReference>
<keyword evidence="4" id="KW-1003">Cell membrane</keyword>
<comment type="subcellular location">
    <subcellularLocation>
        <location evidence="1 8">Cell membrane</location>
        <topology evidence="1 8">Multi-pass membrane protein</topology>
    </subcellularLocation>
</comment>
<keyword evidence="7 8" id="KW-0472">Membrane</keyword>
<feature type="transmembrane region" description="Helical" evidence="8">
    <location>
        <begin position="157"/>
        <end position="180"/>
    </location>
</feature>
<evidence type="ECO:0000256" key="2">
    <source>
        <dbReference type="ARBA" id="ARBA00007069"/>
    </source>
</evidence>
<dbReference type="RefSeq" id="WP_085126545.1">
    <property type="nucleotide sequence ID" value="NZ_FWZX01000042.1"/>
</dbReference>
<organism evidence="10 11">
    <name type="scientific">Tistlia consotensis USBA 355</name>
    <dbReference type="NCBI Taxonomy" id="560819"/>
    <lineage>
        <taxon>Bacteria</taxon>
        <taxon>Pseudomonadati</taxon>
        <taxon>Pseudomonadota</taxon>
        <taxon>Alphaproteobacteria</taxon>
        <taxon>Rhodospirillales</taxon>
        <taxon>Rhodovibrionaceae</taxon>
        <taxon>Tistlia</taxon>
    </lineage>
</organism>
<dbReference type="EMBL" id="FWZX01000042">
    <property type="protein sequence ID" value="SMF80835.1"/>
    <property type="molecule type" value="Genomic_DNA"/>
</dbReference>
<feature type="transmembrane region" description="Helical" evidence="8">
    <location>
        <begin position="17"/>
        <end position="38"/>
    </location>
</feature>
<evidence type="ECO:0000256" key="1">
    <source>
        <dbReference type="ARBA" id="ARBA00004651"/>
    </source>
</evidence>